<dbReference type="SUPFAM" id="SSF53901">
    <property type="entry name" value="Thiolase-like"/>
    <property type="match status" value="1"/>
</dbReference>
<feature type="non-terminal residue" evidence="2">
    <location>
        <position position="78"/>
    </location>
</feature>
<reference evidence="2" key="1">
    <citation type="journal article" date="2014" name="Front. Microbiol.">
        <title>High frequency of phylogenetically diverse reductive dehalogenase-homologous genes in deep subseafloor sedimentary metagenomes.</title>
        <authorList>
            <person name="Kawai M."/>
            <person name="Futagami T."/>
            <person name="Toyoda A."/>
            <person name="Takaki Y."/>
            <person name="Nishi S."/>
            <person name="Hori S."/>
            <person name="Arai W."/>
            <person name="Tsubouchi T."/>
            <person name="Morono Y."/>
            <person name="Uchiyama I."/>
            <person name="Ito T."/>
            <person name="Fujiyama A."/>
            <person name="Inagaki F."/>
            <person name="Takami H."/>
        </authorList>
    </citation>
    <scope>NUCLEOTIDE SEQUENCE</scope>
    <source>
        <strain evidence="2">Expedition CK06-06</strain>
    </source>
</reference>
<gene>
    <name evidence="2" type="ORF">S12H4_62557</name>
</gene>
<organism evidence="2">
    <name type="scientific">marine sediment metagenome</name>
    <dbReference type="NCBI Taxonomy" id="412755"/>
    <lineage>
        <taxon>unclassified sequences</taxon>
        <taxon>metagenomes</taxon>
        <taxon>ecological metagenomes</taxon>
    </lineage>
</organism>
<comment type="caution">
    <text evidence="2">The sequence shown here is derived from an EMBL/GenBank/DDBJ whole genome shotgun (WGS) entry which is preliminary data.</text>
</comment>
<feature type="non-terminal residue" evidence="2">
    <location>
        <position position="1"/>
    </location>
</feature>
<sequence length="78" mass="8307">IVMHNSASAWVSILLGIKGANYTLNSSCSSGTYAVGEAFRKIKEGHAKMVLTGGVECMKDENGCFMRGFDSLGTLTRS</sequence>
<dbReference type="InterPro" id="IPR014030">
    <property type="entry name" value="Ketoacyl_synth_N"/>
</dbReference>
<proteinExistence type="predicted"/>
<name>X1UQG4_9ZZZZ</name>
<protein>
    <recommendedName>
        <fullName evidence="1">Beta-ketoacyl synthase-like N-terminal domain-containing protein</fullName>
    </recommendedName>
</protein>
<feature type="domain" description="Beta-ketoacyl synthase-like N-terminal" evidence="1">
    <location>
        <begin position="3"/>
        <end position="77"/>
    </location>
</feature>
<dbReference type="EMBL" id="BARW01042028">
    <property type="protein sequence ID" value="GAJ19718.1"/>
    <property type="molecule type" value="Genomic_DNA"/>
</dbReference>
<dbReference type="GO" id="GO:0016746">
    <property type="term" value="F:acyltransferase activity"/>
    <property type="evidence" value="ECO:0007669"/>
    <property type="project" value="InterPro"/>
</dbReference>
<dbReference type="Gene3D" id="3.40.47.10">
    <property type="match status" value="1"/>
</dbReference>
<accession>X1UQG4</accession>
<evidence type="ECO:0000313" key="2">
    <source>
        <dbReference type="EMBL" id="GAJ19718.1"/>
    </source>
</evidence>
<dbReference type="AlphaFoldDB" id="X1UQG4"/>
<dbReference type="InterPro" id="IPR016039">
    <property type="entry name" value="Thiolase-like"/>
</dbReference>
<evidence type="ECO:0000259" key="1">
    <source>
        <dbReference type="Pfam" id="PF00109"/>
    </source>
</evidence>
<dbReference type="Pfam" id="PF00109">
    <property type="entry name" value="ketoacyl-synt"/>
    <property type="match status" value="1"/>
</dbReference>